<dbReference type="InterPro" id="IPR016156">
    <property type="entry name" value="FAD/NAD-linked_Rdtase_dimer_sf"/>
</dbReference>
<dbReference type="InterPro" id="IPR036188">
    <property type="entry name" value="FAD/NAD-bd_sf"/>
</dbReference>
<keyword evidence="8" id="KW-1185">Reference proteome</keyword>
<organism evidence="7 8">
    <name type="scientific">Candidatus Enterococcus ferrettii</name>
    <dbReference type="NCBI Taxonomy" id="2815324"/>
    <lineage>
        <taxon>Bacteria</taxon>
        <taxon>Bacillati</taxon>
        <taxon>Bacillota</taxon>
        <taxon>Bacilli</taxon>
        <taxon>Lactobacillales</taxon>
        <taxon>Enterococcaceae</taxon>
        <taxon>Enterococcus</taxon>
    </lineage>
</organism>
<comment type="cofactor">
    <cofactor evidence="1">
        <name>FAD</name>
        <dbReference type="ChEBI" id="CHEBI:57692"/>
    </cofactor>
</comment>
<evidence type="ECO:0000256" key="3">
    <source>
        <dbReference type="ARBA" id="ARBA00022827"/>
    </source>
</evidence>
<dbReference type="Gene3D" id="3.30.390.30">
    <property type="match status" value="1"/>
</dbReference>
<evidence type="ECO:0000256" key="1">
    <source>
        <dbReference type="ARBA" id="ARBA00001974"/>
    </source>
</evidence>
<dbReference type="PANTHER" id="PTHR43429">
    <property type="entry name" value="PYRIDINE NUCLEOTIDE-DISULFIDE OXIDOREDUCTASE DOMAIN-CONTAINING"/>
    <property type="match status" value="1"/>
</dbReference>
<dbReference type="SUPFAM" id="SSF55424">
    <property type="entry name" value="FAD/NAD-linked reductases, dimerisation (C-terminal) domain"/>
    <property type="match status" value="1"/>
</dbReference>
<dbReference type="EMBL" id="JAFREL020000002">
    <property type="protein sequence ID" value="MEO1771025.1"/>
    <property type="molecule type" value="Genomic_DNA"/>
</dbReference>
<evidence type="ECO:0000256" key="4">
    <source>
        <dbReference type="ARBA" id="ARBA00023002"/>
    </source>
</evidence>
<reference evidence="7 8" key="1">
    <citation type="submission" date="2021-03" db="EMBL/GenBank/DDBJ databases">
        <authorList>
            <person name="Gilmore M.S."/>
            <person name="Schwartzman J."/>
            <person name="Van Tyne D."/>
            <person name="Martin M."/>
            <person name="Earl A.M."/>
            <person name="Manson A.L."/>
            <person name="Straub T."/>
            <person name="Salamzade R."/>
            <person name="Saavedra J."/>
            <person name="Lebreton F."/>
            <person name="Prichula J."/>
            <person name="Schaufler K."/>
            <person name="Gaca A."/>
            <person name="Sgardioli B."/>
            <person name="Wagenaar J."/>
            <person name="Strong T."/>
        </authorList>
    </citation>
    <scope>NUCLEOTIDE SEQUENCE [LARGE SCALE GENOMIC DNA]</scope>
    <source>
        <strain evidence="7 8">665A</strain>
    </source>
</reference>
<dbReference type="RefSeq" id="WP_207703444.1">
    <property type="nucleotide sequence ID" value="NZ_JAFREL020000002.1"/>
</dbReference>
<proteinExistence type="predicted"/>
<keyword evidence="4" id="KW-0560">Oxidoreductase</keyword>
<accession>A0ABV0EQV9</accession>
<comment type="caution">
    <text evidence="7">The sequence shown here is derived from an EMBL/GenBank/DDBJ whole genome shotgun (WGS) entry which is preliminary data.</text>
</comment>
<dbReference type="PRINTS" id="PR00411">
    <property type="entry name" value="PNDRDTASEI"/>
</dbReference>
<dbReference type="Pfam" id="PF07992">
    <property type="entry name" value="Pyr_redox_2"/>
    <property type="match status" value="1"/>
</dbReference>
<evidence type="ECO:0000313" key="7">
    <source>
        <dbReference type="EMBL" id="MEO1771025.1"/>
    </source>
</evidence>
<gene>
    <name evidence="7" type="ORF">JZO67_002999</name>
</gene>
<evidence type="ECO:0000256" key="5">
    <source>
        <dbReference type="ARBA" id="ARBA00023284"/>
    </source>
</evidence>
<evidence type="ECO:0000259" key="6">
    <source>
        <dbReference type="Pfam" id="PF07992"/>
    </source>
</evidence>
<dbReference type="PANTHER" id="PTHR43429:SF1">
    <property type="entry name" value="NAD(P)H SULFUR OXIDOREDUCTASE (COA-DEPENDENT)"/>
    <property type="match status" value="1"/>
</dbReference>
<reference evidence="7 8" key="2">
    <citation type="submission" date="2024-02" db="EMBL/GenBank/DDBJ databases">
        <title>The Genome Sequence of Enterococcus sp. DIV0159.</title>
        <authorList>
            <person name="Earl A."/>
            <person name="Manson A."/>
            <person name="Gilmore M."/>
            <person name="Sanders J."/>
            <person name="Shea T."/>
            <person name="Howe W."/>
            <person name="Livny J."/>
            <person name="Cuomo C."/>
            <person name="Neafsey D."/>
            <person name="Birren B."/>
        </authorList>
    </citation>
    <scope>NUCLEOTIDE SEQUENCE [LARGE SCALE GENOMIC DNA]</scope>
    <source>
        <strain evidence="7 8">665A</strain>
    </source>
</reference>
<dbReference type="Proteomes" id="UP000664357">
    <property type="component" value="Unassembled WGS sequence"/>
</dbReference>
<keyword evidence="5" id="KW-0676">Redox-active center</keyword>
<sequence>MIVIIGGSFAGVQAALEIRKLDKHQEITIYEKEKYLGYVPNGLNQLLKGQIDSLKEAILYDEETLKLQQIDVHLESECLRINPTSKQVIIQQHEYTKTIAYDHLVIAIGSIQRPLAAEQGANLVYQTKTLKDAQHTLEKLQEDILAVAILGGGIIGIELASALRQYKPELQITILEKFDHLLELAVDEVITEAIVNKMSKNNIKFYTGIDVEAIQGNTGAACMCTNQGIFEYDMIIKAPNLEPNHKILEETIALDIDGSSVVNERFQAENSIYVLGDLLRLPLMPISEKFYMPLINNSVRTAMVAAHDISGKNILKFESTKTNVFAAFGLTIVRSGAQTRNERFITYSINKSSGVYSLHSEGSAKIYTVIFVHEDTNEILGIQAASEADISSFANLFSVIVRGKMTVEELATHDFFFHAAYASHVTHFLNEIALDHLTK</sequence>
<dbReference type="InterPro" id="IPR050260">
    <property type="entry name" value="FAD-bd_OxRdtase"/>
</dbReference>
<name>A0ABV0EQV9_9ENTE</name>
<dbReference type="Gene3D" id="3.50.50.60">
    <property type="entry name" value="FAD/NAD(P)-binding domain"/>
    <property type="match status" value="2"/>
</dbReference>
<dbReference type="SUPFAM" id="SSF51905">
    <property type="entry name" value="FAD/NAD(P)-binding domain"/>
    <property type="match status" value="2"/>
</dbReference>
<protein>
    <recommendedName>
        <fullName evidence="6">FAD/NAD(P)-binding domain-containing protein</fullName>
    </recommendedName>
</protein>
<dbReference type="InterPro" id="IPR023753">
    <property type="entry name" value="FAD/NAD-binding_dom"/>
</dbReference>
<feature type="domain" description="FAD/NAD(P)-binding" evidence="6">
    <location>
        <begin position="2"/>
        <end position="289"/>
    </location>
</feature>
<dbReference type="PRINTS" id="PR00368">
    <property type="entry name" value="FADPNR"/>
</dbReference>
<evidence type="ECO:0000313" key="8">
    <source>
        <dbReference type="Proteomes" id="UP000664357"/>
    </source>
</evidence>
<evidence type="ECO:0000256" key="2">
    <source>
        <dbReference type="ARBA" id="ARBA00022630"/>
    </source>
</evidence>
<keyword evidence="2" id="KW-0285">Flavoprotein</keyword>
<keyword evidence="3" id="KW-0274">FAD</keyword>